<evidence type="ECO:0000313" key="3">
    <source>
        <dbReference type="Proteomes" id="UP000239239"/>
    </source>
</evidence>
<keyword evidence="1" id="KW-1133">Transmembrane helix</keyword>
<feature type="transmembrane region" description="Helical" evidence="1">
    <location>
        <begin position="390"/>
        <end position="408"/>
    </location>
</feature>
<dbReference type="Proteomes" id="UP000239239">
    <property type="component" value="Unassembled WGS sequence"/>
</dbReference>
<feature type="transmembrane region" description="Helical" evidence="1">
    <location>
        <begin position="414"/>
        <end position="438"/>
    </location>
</feature>
<dbReference type="EMBL" id="PQWY01000012">
    <property type="protein sequence ID" value="PPK30312.1"/>
    <property type="molecule type" value="Genomic_DNA"/>
</dbReference>
<reference evidence="2 3" key="1">
    <citation type="submission" date="2018-02" db="EMBL/GenBank/DDBJ databases">
        <title>Draft genome sequences of four Legionella pneumophila clinical strains isolated in Ontario.</title>
        <authorList>
            <person name="Fortuna A."/>
            <person name="Ramnarine R."/>
            <person name="Li A."/>
            <person name="Frantz C."/>
            <person name="Mallo G."/>
        </authorList>
    </citation>
    <scope>NUCLEOTIDE SEQUENCE [LARGE SCALE GENOMIC DNA]</scope>
    <source>
        <strain evidence="2 3">LG61</strain>
    </source>
</reference>
<keyword evidence="1" id="KW-0812">Transmembrane</keyword>
<name>A0A2S6EYR1_LEGPN</name>
<dbReference type="OrthoDB" id="5645591at2"/>
<dbReference type="SUPFAM" id="SSF53474">
    <property type="entry name" value="alpha/beta-Hydrolases"/>
    <property type="match status" value="1"/>
</dbReference>
<comment type="caution">
    <text evidence="2">The sequence shown here is derived from an EMBL/GenBank/DDBJ whole genome shotgun (WGS) entry which is preliminary data.</text>
</comment>
<protein>
    <submittedName>
        <fullName evidence="2">Uncharacterized protein</fullName>
    </submittedName>
</protein>
<organism evidence="2 3">
    <name type="scientific">Legionella pneumophila</name>
    <dbReference type="NCBI Taxonomy" id="446"/>
    <lineage>
        <taxon>Bacteria</taxon>
        <taxon>Pseudomonadati</taxon>
        <taxon>Pseudomonadota</taxon>
        <taxon>Gammaproteobacteria</taxon>
        <taxon>Legionellales</taxon>
        <taxon>Legionellaceae</taxon>
        <taxon>Legionella</taxon>
    </lineage>
</organism>
<dbReference type="InterPro" id="IPR029058">
    <property type="entry name" value="AB_hydrolase_fold"/>
</dbReference>
<dbReference type="AlphaFoldDB" id="A0A2S6EYR1"/>
<proteinExistence type="predicted"/>
<keyword evidence="1" id="KW-0472">Membrane</keyword>
<dbReference type="RefSeq" id="WP_027227786.1">
    <property type="nucleotide sequence ID" value="NZ_CCZA01000014.1"/>
</dbReference>
<feature type="transmembrane region" description="Helical" evidence="1">
    <location>
        <begin position="357"/>
        <end position="378"/>
    </location>
</feature>
<gene>
    <name evidence="2" type="ORF">C3928_09615</name>
</gene>
<sequence length="601" mass="68937">MVRECTSFKGGLNLNFVENAEFESRKNIPPEEQRAVLIRNTLRLLMMGWNTSWTELFSWETFKAIYLQRDPLLLKEFRLAFQKGFDALFTQLSGRQFNSQQNEQIQLYLSNCLSYLPLFDLNPYESIKVPQRINDQWVMVDYYIKPIELTNHRGKNDLILRDDDRVFAYGLEPIDNPNAQSHLIFMGTTYPAGQGFISQLNTDLKGFETVGYSLYKNGRDRIKDWILKQNSKIHVCGISLGGSLSLLLAIDMGKYLSRVDALNPAGLHDTDNKVKYDKWYKIKKKPLVVVQQQGNDPVSFFGVWKKEWDILHVKPPKDKQGPNLFCDHFLNYAGFAETEFTYVSAEQQNAKRKTRNFWLYSLGRGVLYYFGLAPYTYLIRPVIHYIAEQWPLIVFGIIPLLTIGTLIGLSTAGIIPAIVSIGTLAAFAISSGIFYLSFGLSNNEEGKNTWAGMFDFILKGNEKVTDENEIKLAKLHHPSTPRNPEMDIYKNETAIDLTYKQINTYYQITRCLLKQKEFLPLKDKPEKRFGGLSKKEALLASMNSASHDEVISLQIPKAKAVHIKHSLTLAAKIGMENEIELKSALKKEYNQYQIGKHQRLC</sequence>
<evidence type="ECO:0000256" key="1">
    <source>
        <dbReference type="SAM" id="Phobius"/>
    </source>
</evidence>
<accession>A0A2S6EYR1</accession>
<evidence type="ECO:0000313" key="2">
    <source>
        <dbReference type="EMBL" id="PPK30312.1"/>
    </source>
</evidence>